<dbReference type="KEGG" id="hth:HTH_1760"/>
<proteinExistence type="predicted"/>
<sequence>MAFKFPAENWKVLLNPERSSWQSIEVFLSAVNPSEEEVWADLGCGPGYFTIPLASKVKKVYAVDLEERMLEVCASRAKEEGITNMELIKCQEDCIPLPDEVAHRILMANLLHELVKPAGFLAEVRRISRPNAKIVVIDWHPIPSPAGPPLEERIPKEEAKKLMEENGFILVEDLEVYPYHYFLIFGKEELNGPGGVCSP</sequence>
<evidence type="ECO:0000313" key="2">
    <source>
        <dbReference type="EMBL" id="BAI70204.1"/>
    </source>
</evidence>
<dbReference type="InterPro" id="IPR029063">
    <property type="entry name" value="SAM-dependent_MTases_sf"/>
</dbReference>
<organism evidence="2 3">
    <name type="scientific">Hydrogenobacter thermophilus (strain DSM 6534 / IAM 12695 / TK-6)</name>
    <dbReference type="NCBI Taxonomy" id="608538"/>
    <lineage>
        <taxon>Bacteria</taxon>
        <taxon>Pseudomonadati</taxon>
        <taxon>Aquificota</taxon>
        <taxon>Aquificia</taxon>
        <taxon>Aquificales</taxon>
        <taxon>Aquificaceae</taxon>
        <taxon>Hydrogenobacter</taxon>
    </lineage>
</organism>
<dbReference type="AlphaFoldDB" id="D3DK52"/>
<name>D3DK52_HYDTT</name>
<dbReference type="PANTHER" id="PTHR42912:SF93">
    <property type="entry name" value="N6-ADENOSINE-METHYLTRANSFERASE TMT1A"/>
    <property type="match status" value="1"/>
</dbReference>
<dbReference type="SUPFAM" id="SSF53335">
    <property type="entry name" value="S-adenosyl-L-methionine-dependent methyltransferases"/>
    <property type="match status" value="1"/>
</dbReference>
<dbReference type="InterPro" id="IPR050508">
    <property type="entry name" value="Methyltransf_Superfamily"/>
</dbReference>
<keyword evidence="2" id="KW-0489">Methyltransferase</keyword>
<dbReference type="Gene3D" id="3.40.50.150">
    <property type="entry name" value="Vaccinia Virus protein VP39"/>
    <property type="match status" value="1"/>
</dbReference>
<keyword evidence="2" id="KW-0808">Transferase</keyword>
<keyword evidence="3" id="KW-1185">Reference proteome</keyword>
<dbReference type="KEGG" id="hte:Hydth_1742"/>
<gene>
    <name evidence="2" type="ordered locus">HTH_1760</name>
</gene>
<reference evidence="2 3" key="1">
    <citation type="journal article" date="2010" name="J. Bacteriol.">
        <title>Complete genome sequence of the thermophilic, obligately chemolithoautotrophic hydrogen-oxidizing bacterium Hydrogenobacter thermophilus TK-6.</title>
        <authorList>
            <person name="Arai H."/>
            <person name="Kanbe H."/>
            <person name="Ishii M."/>
            <person name="Igarashi Y."/>
        </authorList>
    </citation>
    <scope>NUCLEOTIDE SEQUENCE [LARGE SCALE GENOMIC DNA]</scope>
    <source>
        <strain evidence="3">DSM 6534 / IAM 12695 / TK-6 [Tokyo]</strain>
    </source>
</reference>
<evidence type="ECO:0000313" key="3">
    <source>
        <dbReference type="Proteomes" id="UP000002574"/>
    </source>
</evidence>
<dbReference type="GO" id="GO:0032259">
    <property type="term" value="P:methylation"/>
    <property type="evidence" value="ECO:0007669"/>
    <property type="project" value="UniProtKB-KW"/>
</dbReference>
<dbReference type="InterPro" id="IPR013216">
    <property type="entry name" value="Methyltransf_11"/>
</dbReference>
<dbReference type="PANTHER" id="PTHR42912">
    <property type="entry name" value="METHYLTRANSFERASE"/>
    <property type="match status" value="1"/>
</dbReference>
<feature type="domain" description="Methyltransferase type 11" evidence="1">
    <location>
        <begin position="41"/>
        <end position="135"/>
    </location>
</feature>
<dbReference type="eggNOG" id="COG2226">
    <property type="taxonomic scope" value="Bacteria"/>
</dbReference>
<dbReference type="Pfam" id="PF08241">
    <property type="entry name" value="Methyltransf_11"/>
    <property type="match status" value="1"/>
</dbReference>
<dbReference type="RefSeq" id="WP_012964384.1">
    <property type="nucleotide sequence ID" value="NC_013799.1"/>
</dbReference>
<dbReference type="CDD" id="cd02440">
    <property type="entry name" value="AdoMet_MTases"/>
    <property type="match status" value="1"/>
</dbReference>
<dbReference type="EMBL" id="AP011112">
    <property type="protein sequence ID" value="BAI70204.1"/>
    <property type="molecule type" value="Genomic_DNA"/>
</dbReference>
<accession>D3DK52</accession>
<dbReference type="GO" id="GO:0008757">
    <property type="term" value="F:S-adenosylmethionine-dependent methyltransferase activity"/>
    <property type="evidence" value="ECO:0007669"/>
    <property type="project" value="InterPro"/>
</dbReference>
<dbReference type="Proteomes" id="UP000002574">
    <property type="component" value="Chromosome"/>
</dbReference>
<dbReference type="STRING" id="608538.HTH_1760"/>
<protein>
    <submittedName>
        <fullName evidence="2">Methyltransferase type 11</fullName>
    </submittedName>
</protein>
<evidence type="ECO:0000259" key="1">
    <source>
        <dbReference type="Pfam" id="PF08241"/>
    </source>
</evidence>
<dbReference type="OrthoDB" id="9784101at2"/>